<feature type="domain" description="CCHC-type" evidence="3">
    <location>
        <begin position="290"/>
        <end position="305"/>
    </location>
</feature>
<dbReference type="GO" id="GO:0003964">
    <property type="term" value="F:RNA-directed DNA polymerase activity"/>
    <property type="evidence" value="ECO:0007669"/>
    <property type="project" value="UniProtKB-KW"/>
</dbReference>
<sequence>MAPKRATRSTPVTTTPAPTATTTTSVTNAQLQAMIDQGVSAALAARDANRNGDDSHTSGTGGRRTERIVRECTYQDFMNYGCCICNDMADLRKKMTDKYCPRNEMKKLEAELWNLKVKGTDVIGYNQRFQELALLCVRMFPEESDKIERYVGGLPDMIHGNIVASKPKTMQEAVEMATELMDKKVITIAKRQAENKRKFENTSRNNQNQQQQNKRQNTGRAYTAGTGEKKPYGGSKPLCAKCNYHHDGPCAPKCHKCNKVGHFARDCRSAGNANNANNQRGTGSGQKPTCFECGVQGHFKRECPKLKNNKNRGNQVGNDRAPAKSYQAIIVCAEKIVRIPWGNETLIIHGDESNQGHEARLHIISYSKTQEYMLKGCPVFLAHVTTNEVEDKSEKKRLEDVPIV</sequence>
<dbReference type="PROSITE" id="PS50158">
    <property type="entry name" value="ZF_CCHC"/>
    <property type="match status" value="2"/>
</dbReference>
<organism evidence="4 5">
    <name type="scientific">Tanacetum coccineum</name>
    <dbReference type="NCBI Taxonomy" id="301880"/>
    <lineage>
        <taxon>Eukaryota</taxon>
        <taxon>Viridiplantae</taxon>
        <taxon>Streptophyta</taxon>
        <taxon>Embryophyta</taxon>
        <taxon>Tracheophyta</taxon>
        <taxon>Spermatophyta</taxon>
        <taxon>Magnoliopsida</taxon>
        <taxon>eudicotyledons</taxon>
        <taxon>Gunneridae</taxon>
        <taxon>Pentapetalae</taxon>
        <taxon>asterids</taxon>
        <taxon>campanulids</taxon>
        <taxon>Asterales</taxon>
        <taxon>Asteraceae</taxon>
        <taxon>Asteroideae</taxon>
        <taxon>Anthemideae</taxon>
        <taxon>Anthemidinae</taxon>
        <taxon>Tanacetum</taxon>
    </lineage>
</organism>
<reference evidence="4" key="1">
    <citation type="journal article" date="2022" name="Int. J. Mol. Sci.">
        <title>Draft Genome of Tanacetum Coccineum: Genomic Comparison of Closely Related Tanacetum-Family Plants.</title>
        <authorList>
            <person name="Yamashiro T."/>
            <person name="Shiraishi A."/>
            <person name="Nakayama K."/>
            <person name="Satake H."/>
        </authorList>
    </citation>
    <scope>NUCLEOTIDE SEQUENCE</scope>
</reference>
<dbReference type="Pfam" id="PF03732">
    <property type="entry name" value="Retrotrans_gag"/>
    <property type="match status" value="1"/>
</dbReference>
<evidence type="ECO:0000313" key="4">
    <source>
        <dbReference type="EMBL" id="GJT65648.1"/>
    </source>
</evidence>
<protein>
    <submittedName>
        <fullName evidence="4">Reverse transcriptase domain-containing protein</fullName>
    </submittedName>
</protein>
<keyword evidence="4" id="KW-0548">Nucleotidyltransferase</keyword>
<dbReference type="SMART" id="SM00343">
    <property type="entry name" value="ZnF_C2HC"/>
    <property type="match status" value="2"/>
</dbReference>
<proteinExistence type="predicted"/>
<dbReference type="InterPro" id="IPR001878">
    <property type="entry name" value="Znf_CCHC"/>
</dbReference>
<keyword evidence="4" id="KW-0695">RNA-directed DNA polymerase</keyword>
<feature type="region of interest" description="Disordered" evidence="2">
    <location>
        <begin position="194"/>
        <end position="229"/>
    </location>
</feature>
<keyword evidence="1" id="KW-0863">Zinc-finger</keyword>
<comment type="caution">
    <text evidence="4">The sequence shown here is derived from an EMBL/GenBank/DDBJ whole genome shotgun (WGS) entry which is preliminary data.</text>
</comment>
<evidence type="ECO:0000313" key="5">
    <source>
        <dbReference type="Proteomes" id="UP001151760"/>
    </source>
</evidence>
<dbReference type="Gene3D" id="4.10.60.10">
    <property type="entry name" value="Zinc finger, CCHC-type"/>
    <property type="match status" value="2"/>
</dbReference>
<feature type="region of interest" description="Disordered" evidence="2">
    <location>
        <begin position="1"/>
        <end position="22"/>
    </location>
</feature>
<feature type="compositionally biased region" description="Low complexity" evidence="2">
    <location>
        <begin position="204"/>
        <end position="216"/>
    </location>
</feature>
<accession>A0ABQ5FRZ8</accession>
<name>A0ABQ5FRZ8_9ASTR</name>
<keyword evidence="4" id="KW-0808">Transferase</keyword>
<evidence type="ECO:0000259" key="3">
    <source>
        <dbReference type="PROSITE" id="PS50158"/>
    </source>
</evidence>
<dbReference type="InterPro" id="IPR005162">
    <property type="entry name" value="Retrotrans_gag_dom"/>
</dbReference>
<keyword evidence="1" id="KW-0479">Metal-binding</keyword>
<dbReference type="EMBL" id="BQNB010017648">
    <property type="protein sequence ID" value="GJT65648.1"/>
    <property type="molecule type" value="Genomic_DNA"/>
</dbReference>
<keyword evidence="5" id="KW-1185">Reference proteome</keyword>
<evidence type="ECO:0000256" key="1">
    <source>
        <dbReference type="PROSITE-ProRule" id="PRU00047"/>
    </source>
</evidence>
<dbReference type="Pfam" id="PF00098">
    <property type="entry name" value="zf-CCHC"/>
    <property type="match status" value="2"/>
</dbReference>
<reference evidence="4" key="2">
    <citation type="submission" date="2022-01" db="EMBL/GenBank/DDBJ databases">
        <authorList>
            <person name="Yamashiro T."/>
            <person name="Shiraishi A."/>
            <person name="Satake H."/>
            <person name="Nakayama K."/>
        </authorList>
    </citation>
    <scope>NUCLEOTIDE SEQUENCE</scope>
</reference>
<dbReference type="Proteomes" id="UP001151760">
    <property type="component" value="Unassembled WGS sequence"/>
</dbReference>
<feature type="compositionally biased region" description="Low complexity" evidence="2">
    <location>
        <begin position="8"/>
        <end position="22"/>
    </location>
</feature>
<evidence type="ECO:0000256" key="2">
    <source>
        <dbReference type="SAM" id="MobiDB-lite"/>
    </source>
</evidence>
<gene>
    <name evidence="4" type="ORF">Tco_1017128</name>
</gene>
<dbReference type="SUPFAM" id="SSF57756">
    <property type="entry name" value="Retrovirus zinc finger-like domains"/>
    <property type="match status" value="2"/>
</dbReference>
<dbReference type="InterPro" id="IPR036875">
    <property type="entry name" value="Znf_CCHC_sf"/>
</dbReference>
<keyword evidence="1" id="KW-0862">Zinc</keyword>
<feature type="domain" description="CCHC-type" evidence="3">
    <location>
        <begin position="253"/>
        <end position="269"/>
    </location>
</feature>